<dbReference type="GO" id="GO:0048598">
    <property type="term" value="P:embryonic morphogenesis"/>
    <property type="evidence" value="ECO:0007669"/>
    <property type="project" value="UniProtKB-ARBA"/>
</dbReference>
<evidence type="ECO:0000256" key="2">
    <source>
        <dbReference type="ARBA" id="ARBA00006991"/>
    </source>
</evidence>
<organism evidence="14 15">
    <name type="scientific">Meganyctiphanes norvegica</name>
    <name type="common">Northern krill</name>
    <name type="synonym">Thysanopoda norvegica</name>
    <dbReference type="NCBI Taxonomy" id="48144"/>
    <lineage>
        <taxon>Eukaryota</taxon>
        <taxon>Metazoa</taxon>
        <taxon>Ecdysozoa</taxon>
        <taxon>Arthropoda</taxon>
        <taxon>Crustacea</taxon>
        <taxon>Multicrustacea</taxon>
        <taxon>Malacostraca</taxon>
        <taxon>Eumalacostraca</taxon>
        <taxon>Eucarida</taxon>
        <taxon>Euphausiacea</taxon>
        <taxon>Euphausiidae</taxon>
        <taxon>Meganyctiphanes</taxon>
    </lineage>
</organism>
<feature type="domain" description="C2H2-type" evidence="13">
    <location>
        <begin position="815"/>
        <end position="842"/>
    </location>
</feature>
<keyword evidence="6" id="KW-0862">Zinc</keyword>
<feature type="domain" description="C2H2-type" evidence="13">
    <location>
        <begin position="384"/>
        <end position="406"/>
    </location>
</feature>
<feature type="domain" description="C2H2-type" evidence="13">
    <location>
        <begin position="787"/>
        <end position="814"/>
    </location>
</feature>
<dbReference type="FunFam" id="3.30.160.60:FF:000075">
    <property type="entry name" value="Putative zinc finger protein 536"/>
    <property type="match status" value="1"/>
</dbReference>
<feature type="domain" description="C2H2-type" evidence="13">
    <location>
        <begin position="676"/>
        <end position="703"/>
    </location>
</feature>
<dbReference type="Proteomes" id="UP001497623">
    <property type="component" value="Unassembled WGS sequence"/>
</dbReference>
<evidence type="ECO:0000256" key="5">
    <source>
        <dbReference type="ARBA" id="ARBA00022771"/>
    </source>
</evidence>
<evidence type="ECO:0000256" key="1">
    <source>
        <dbReference type="ARBA" id="ARBA00004123"/>
    </source>
</evidence>
<comment type="subcellular location">
    <subcellularLocation>
        <location evidence="1">Nucleus</location>
    </subcellularLocation>
</comment>
<dbReference type="FunFam" id="3.30.160.60:FF:000624">
    <property type="entry name" value="zinc finger protein 697"/>
    <property type="match status" value="1"/>
</dbReference>
<evidence type="ECO:0000256" key="12">
    <source>
        <dbReference type="SAM" id="MobiDB-lite"/>
    </source>
</evidence>
<feature type="domain" description="C2H2-type" evidence="13">
    <location>
        <begin position="536"/>
        <end position="563"/>
    </location>
</feature>
<dbReference type="AlphaFoldDB" id="A0AAV2PLN7"/>
<dbReference type="GO" id="GO:0005654">
    <property type="term" value="C:nucleoplasm"/>
    <property type="evidence" value="ECO:0007669"/>
    <property type="project" value="TreeGrafter"/>
</dbReference>
<dbReference type="PANTHER" id="PTHR24399:SF70">
    <property type="entry name" value="C2H2-TYPE DOMAIN-CONTAINING PROTEIN"/>
    <property type="match status" value="1"/>
</dbReference>
<feature type="domain" description="C2H2-type" evidence="13">
    <location>
        <begin position="280"/>
        <end position="303"/>
    </location>
</feature>
<evidence type="ECO:0000256" key="4">
    <source>
        <dbReference type="ARBA" id="ARBA00022737"/>
    </source>
</evidence>
<reference evidence="14 15" key="1">
    <citation type="submission" date="2024-05" db="EMBL/GenBank/DDBJ databases">
        <authorList>
            <person name="Wallberg A."/>
        </authorList>
    </citation>
    <scope>NUCLEOTIDE SEQUENCE [LARGE SCALE GENOMIC DNA]</scope>
</reference>
<dbReference type="PROSITE" id="PS50157">
    <property type="entry name" value="ZINC_FINGER_C2H2_2"/>
    <property type="match status" value="14"/>
</dbReference>
<gene>
    <name evidence="14" type="ORF">MNOR_LOCUS2060</name>
</gene>
<comment type="similarity">
    <text evidence="2">Belongs to the krueppel C2H2-type zinc-finger protein family.</text>
</comment>
<feature type="domain" description="C2H2-type" evidence="13">
    <location>
        <begin position="649"/>
        <end position="671"/>
    </location>
</feature>
<feature type="domain" description="C2H2-type" evidence="13">
    <location>
        <begin position="871"/>
        <end position="898"/>
    </location>
</feature>
<evidence type="ECO:0000256" key="3">
    <source>
        <dbReference type="ARBA" id="ARBA00022723"/>
    </source>
</evidence>
<feature type="domain" description="C2H2-type" evidence="13">
    <location>
        <begin position="592"/>
        <end position="619"/>
    </location>
</feature>
<dbReference type="Pfam" id="PF00096">
    <property type="entry name" value="zf-C2H2"/>
    <property type="match status" value="5"/>
</dbReference>
<dbReference type="GO" id="GO:0001227">
    <property type="term" value="F:DNA-binding transcription repressor activity, RNA polymerase II-specific"/>
    <property type="evidence" value="ECO:0007669"/>
    <property type="project" value="TreeGrafter"/>
</dbReference>
<feature type="domain" description="C2H2-type" evidence="13">
    <location>
        <begin position="564"/>
        <end position="591"/>
    </location>
</feature>
<keyword evidence="9" id="KW-0804">Transcription</keyword>
<dbReference type="PROSITE" id="PS00028">
    <property type="entry name" value="ZINC_FINGER_C2H2_1"/>
    <property type="match status" value="16"/>
</dbReference>
<evidence type="ECO:0000256" key="10">
    <source>
        <dbReference type="ARBA" id="ARBA00023242"/>
    </source>
</evidence>
<keyword evidence="5 11" id="KW-0863">Zinc-finger</keyword>
<dbReference type="PANTHER" id="PTHR24399">
    <property type="entry name" value="ZINC FINGER AND BTB DOMAIN-CONTAINING"/>
    <property type="match status" value="1"/>
</dbReference>
<feature type="non-terminal residue" evidence="14">
    <location>
        <position position="900"/>
    </location>
</feature>
<dbReference type="EMBL" id="CAXKWB010000594">
    <property type="protein sequence ID" value="CAL4061310.1"/>
    <property type="molecule type" value="Genomic_DNA"/>
</dbReference>
<dbReference type="InterPro" id="IPR013087">
    <property type="entry name" value="Znf_C2H2_type"/>
</dbReference>
<evidence type="ECO:0000256" key="9">
    <source>
        <dbReference type="ARBA" id="ARBA00023163"/>
    </source>
</evidence>
<evidence type="ECO:0000256" key="7">
    <source>
        <dbReference type="ARBA" id="ARBA00023015"/>
    </source>
</evidence>
<feature type="compositionally biased region" description="Polar residues" evidence="12">
    <location>
        <begin position="489"/>
        <end position="498"/>
    </location>
</feature>
<keyword evidence="15" id="KW-1185">Reference proteome</keyword>
<dbReference type="FunFam" id="3.30.160.60:FF:000100">
    <property type="entry name" value="Zinc finger 45-like"/>
    <property type="match status" value="1"/>
</dbReference>
<evidence type="ECO:0000259" key="13">
    <source>
        <dbReference type="PROSITE" id="PS50157"/>
    </source>
</evidence>
<dbReference type="InterPro" id="IPR036236">
    <property type="entry name" value="Znf_C2H2_sf"/>
</dbReference>
<feature type="region of interest" description="Disordered" evidence="12">
    <location>
        <begin position="468"/>
        <end position="498"/>
    </location>
</feature>
<keyword evidence="8" id="KW-0238">DNA-binding</keyword>
<feature type="domain" description="C2H2-type" evidence="13">
    <location>
        <begin position="704"/>
        <end position="731"/>
    </location>
</feature>
<dbReference type="SMART" id="SM00355">
    <property type="entry name" value="ZnF_C2H2"/>
    <property type="match status" value="20"/>
</dbReference>
<feature type="domain" description="C2H2-type" evidence="13">
    <location>
        <begin position="843"/>
        <end position="870"/>
    </location>
</feature>
<dbReference type="FunFam" id="3.30.160.60:FF:000070">
    <property type="entry name" value="zinc finger protein 689 isoform X1"/>
    <property type="match status" value="1"/>
</dbReference>
<feature type="domain" description="C2H2-type" evidence="13">
    <location>
        <begin position="101"/>
        <end position="128"/>
    </location>
</feature>
<evidence type="ECO:0000313" key="14">
    <source>
        <dbReference type="EMBL" id="CAL4061310.1"/>
    </source>
</evidence>
<dbReference type="GO" id="GO:0000978">
    <property type="term" value="F:RNA polymerase II cis-regulatory region sequence-specific DNA binding"/>
    <property type="evidence" value="ECO:0007669"/>
    <property type="project" value="TreeGrafter"/>
</dbReference>
<evidence type="ECO:0000313" key="15">
    <source>
        <dbReference type="Proteomes" id="UP001497623"/>
    </source>
</evidence>
<dbReference type="SUPFAM" id="SSF57667">
    <property type="entry name" value="beta-beta-alpha zinc fingers"/>
    <property type="match status" value="8"/>
</dbReference>
<keyword evidence="4" id="KW-0677">Repeat</keyword>
<keyword evidence="10" id="KW-0539">Nucleus</keyword>
<accession>A0AAV2PLN7</accession>
<feature type="domain" description="C2H2-type" evidence="13">
    <location>
        <begin position="732"/>
        <end position="759"/>
    </location>
</feature>
<evidence type="ECO:0000256" key="11">
    <source>
        <dbReference type="PROSITE-ProRule" id="PRU00042"/>
    </source>
</evidence>
<comment type="caution">
    <text evidence="14">The sequence shown here is derived from an EMBL/GenBank/DDBJ whole genome shotgun (WGS) entry which is preliminary data.</text>
</comment>
<protein>
    <recommendedName>
        <fullName evidence="13">C2H2-type domain-containing protein</fullName>
    </recommendedName>
</protein>
<feature type="compositionally biased region" description="Low complexity" evidence="12">
    <location>
        <begin position="468"/>
        <end position="481"/>
    </location>
</feature>
<dbReference type="FunFam" id="3.30.160.60:FF:000448">
    <property type="entry name" value="RE1-silencing transcription factor A"/>
    <property type="match status" value="1"/>
</dbReference>
<dbReference type="Gene3D" id="3.30.160.60">
    <property type="entry name" value="Classic Zinc Finger"/>
    <property type="match status" value="12"/>
</dbReference>
<dbReference type="GO" id="GO:0008270">
    <property type="term" value="F:zinc ion binding"/>
    <property type="evidence" value="ECO:0007669"/>
    <property type="project" value="UniProtKB-KW"/>
</dbReference>
<sequence>MPHIKKCLNNITMENKEENTNCSNIIASISKNNAYSSRFNMEINTMGNNLKDLYTKSKISVKNHENSNIMTPIVIIDEKCYNNNNEENLLKKKDETGYSSYICGKCNKSYNRKILLRKHMKIHNRRQYRCSHCIFKCFTLSEMHTHMLEHWQKKSSLINQSISECQFITDVMINDTQMSKCQNNITIDSNNENTNMISMITPSHRNKIKNIRFNRKMNARGSEVNSLLYKNSKIGKVYNENSNMMNPIVIIDEICSNKNQEIYNKDTFSNRYHKTGYSSHICGKCSNRYKTKALLKEHMKIHSRWQYKCSHCIFKCCNLSEMYCHMLEHLQKIHSLSVNWDNENRNIMNPIIVIDEKPSYKKQDDDNNQRSFSNRYDKTCYESYFCGTCRKRCKTKSLLKKHMNIHYRRLFRCSRCIFKCFNLSEMHRHMLTHLLKKSSLSVNSKDKASSKKLKRSLVNICTVNEELSNNGNSENSGIENNSSEDADEMNSQMKNKDNLTTNKNRTIYRCDMCFFELNNKYTLKRHIDNRVCQKSFQCSYCNKSFFKKVNLQMHINCHTLETLFKCNLCDATYTSKDSFRLHVETHNPEKPHKCHLCHYSSHQKSNLRTHFKKHIDEKPFECSKCEYRCKYKQMLVQHNLLHDIKERKFKCNQCSLSFKTKICLKSHERNHGEKLFKCDLCNYSCCRKDSLDSHKRTHTKEKPFKCLHCEYACSTKGALNIHTRRHTGDKPYKCDVCNERFNQHAHLMSHIRIHSNEKLFKCNLCEFSCKQKSGMFVHKQSHNEKILKCNLCDYKCKSNRQLHNHKRVHSDERPYKCTECRNSFRYLQSLKQHMMRHKGETAFSCDICDFSCVRRDTLHSHMLKHTGEKPFECNECYFKCKTKGELTLHMSTHYKNKIEN</sequence>
<evidence type="ECO:0000256" key="8">
    <source>
        <dbReference type="ARBA" id="ARBA00023125"/>
    </source>
</evidence>
<name>A0AAV2PLN7_MEGNR</name>
<keyword evidence="3" id="KW-0479">Metal-binding</keyword>
<keyword evidence="7" id="KW-0805">Transcription regulation</keyword>
<evidence type="ECO:0000256" key="6">
    <source>
        <dbReference type="ARBA" id="ARBA00022833"/>
    </source>
</evidence>
<proteinExistence type="inferred from homology"/>